<gene>
    <name evidence="3" type="ORF">GCM10009802_37900</name>
</gene>
<evidence type="ECO:0000313" key="3">
    <source>
        <dbReference type="EMBL" id="GAA2129980.1"/>
    </source>
</evidence>
<feature type="signal peptide" evidence="2">
    <location>
        <begin position="1"/>
        <end position="30"/>
    </location>
</feature>
<feature type="chain" id="PRO_5046452963" evidence="2">
    <location>
        <begin position="31"/>
        <end position="397"/>
    </location>
</feature>
<feature type="region of interest" description="Disordered" evidence="1">
    <location>
        <begin position="34"/>
        <end position="62"/>
    </location>
</feature>
<dbReference type="RefSeq" id="WP_027755652.1">
    <property type="nucleotide sequence ID" value="NZ_BAAAPF010000127.1"/>
</dbReference>
<reference evidence="4" key="1">
    <citation type="journal article" date="2019" name="Int. J. Syst. Evol. Microbiol.">
        <title>The Global Catalogue of Microorganisms (GCM) 10K type strain sequencing project: providing services to taxonomists for standard genome sequencing and annotation.</title>
        <authorList>
            <consortium name="The Broad Institute Genomics Platform"/>
            <consortium name="The Broad Institute Genome Sequencing Center for Infectious Disease"/>
            <person name="Wu L."/>
            <person name="Ma J."/>
        </authorList>
    </citation>
    <scope>NUCLEOTIDE SEQUENCE [LARGE SCALE GENOMIC DNA]</scope>
    <source>
        <strain evidence="4">JCM 15481</strain>
    </source>
</reference>
<accession>A0ABP5KBY6</accession>
<evidence type="ECO:0000313" key="4">
    <source>
        <dbReference type="Proteomes" id="UP001500443"/>
    </source>
</evidence>
<protein>
    <submittedName>
        <fullName evidence="3">Uncharacterized protein</fullName>
    </submittedName>
</protein>
<name>A0ABP5KBY6_9ACTN</name>
<evidence type="ECO:0000256" key="1">
    <source>
        <dbReference type="SAM" id="MobiDB-lite"/>
    </source>
</evidence>
<comment type="caution">
    <text evidence="3">The sequence shown here is derived from an EMBL/GenBank/DDBJ whole genome shotgun (WGS) entry which is preliminary data.</text>
</comment>
<keyword evidence="2" id="KW-0732">Signal</keyword>
<dbReference type="EMBL" id="BAAAPF010000127">
    <property type="protein sequence ID" value="GAA2129980.1"/>
    <property type="molecule type" value="Genomic_DNA"/>
</dbReference>
<dbReference type="Proteomes" id="UP001500443">
    <property type="component" value="Unassembled WGS sequence"/>
</dbReference>
<organism evidence="3 4">
    <name type="scientific">Streptomyces synnematoformans</name>
    <dbReference type="NCBI Taxonomy" id="415721"/>
    <lineage>
        <taxon>Bacteria</taxon>
        <taxon>Bacillati</taxon>
        <taxon>Actinomycetota</taxon>
        <taxon>Actinomycetes</taxon>
        <taxon>Kitasatosporales</taxon>
        <taxon>Streptomycetaceae</taxon>
        <taxon>Streptomyces</taxon>
    </lineage>
</organism>
<evidence type="ECO:0000256" key="2">
    <source>
        <dbReference type="SAM" id="SignalP"/>
    </source>
</evidence>
<keyword evidence="4" id="KW-1185">Reference proteome</keyword>
<sequence>MRGKFRTARAAVVAGIAVPALLLTAAPAGAATAGAPAGAAPAAKPRPPQLPTHIHGGAWPTSHVQGVTVDTERGLVYWSFTQMLVKTDLDGNVIGTVEGLTGHLGDIDLNHRDGRVYGSLEYKAEEAFYIAVFDVDEIDRVGMNAETDGVMTAVHLDEVVEDFTADMNGDGVFDGDTADTPDHRYGCSGIDGVSFGPGFGRRGGPQKLMVAYGVYSHTGRADNDHQVILEYDVRNWRRYERPLSQADPHRSGPKRHGGKYFAYTGNTTYGVQNLQYDPYTRNWIMAVYKGKKEGFPNYSFFTVDGTKKPVRGEIRGQAEPEEGRLLTLRDAGLNDPETGLRGWEFHGNYGFDALGDGRYYVAEGRAVDDGGTRKQEGEVYLYRWTGETPAPFARVDD</sequence>
<feature type="compositionally biased region" description="Low complexity" evidence="1">
    <location>
        <begin position="34"/>
        <end position="43"/>
    </location>
</feature>
<proteinExistence type="predicted"/>